<reference evidence="4" key="2">
    <citation type="submission" date="2015-01" db="EMBL/GenBank/DDBJ databases">
        <title>Evolutionary Origins and Diversification of the Mycorrhizal Mutualists.</title>
        <authorList>
            <consortium name="DOE Joint Genome Institute"/>
            <consortium name="Mycorrhizal Genomics Consortium"/>
            <person name="Kohler A."/>
            <person name="Kuo A."/>
            <person name="Nagy L.G."/>
            <person name="Floudas D."/>
            <person name="Copeland A."/>
            <person name="Barry K.W."/>
            <person name="Cichocki N."/>
            <person name="Veneault-Fourrey C."/>
            <person name="LaButti K."/>
            <person name="Lindquist E.A."/>
            <person name="Lipzen A."/>
            <person name="Lundell T."/>
            <person name="Morin E."/>
            <person name="Murat C."/>
            <person name="Riley R."/>
            <person name="Ohm R."/>
            <person name="Sun H."/>
            <person name="Tunlid A."/>
            <person name="Henrissat B."/>
            <person name="Grigoriev I.V."/>
            <person name="Hibbett D.S."/>
            <person name="Martin F."/>
        </authorList>
    </citation>
    <scope>NUCLEOTIDE SEQUENCE [LARGE SCALE GENOMIC DNA]</scope>
    <source>
        <strain evidence="4">MUT 4182</strain>
    </source>
</reference>
<reference evidence="3 4" key="1">
    <citation type="submission" date="2014-04" db="EMBL/GenBank/DDBJ databases">
        <authorList>
            <consortium name="DOE Joint Genome Institute"/>
            <person name="Kuo A."/>
            <person name="Girlanda M."/>
            <person name="Perotto S."/>
            <person name="Kohler A."/>
            <person name="Nagy L.G."/>
            <person name="Floudas D."/>
            <person name="Copeland A."/>
            <person name="Barry K.W."/>
            <person name="Cichocki N."/>
            <person name="Veneault-Fourrey C."/>
            <person name="LaButti K."/>
            <person name="Lindquist E.A."/>
            <person name="Lipzen A."/>
            <person name="Lundell T."/>
            <person name="Morin E."/>
            <person name="Murat C."/>
            <person name="Sun H."/>
            <person name="Tunlid A."/>
            <person name="Henrissat B."/>
            <person name="Grigoriev I.V."/>
            <person name="Hibbett D.S."/>
            <person name="Martin F."/>
            <person name="Nordberg H.P."/>
            <person name="Cantor M.N."/>
            <person name="Hua S.X."/>
        </authorList>
    </citation>
    <scope>NUCLEOTIDE SEQUENCE [LARGE SCALE GENOMIC DNA]</scope>
    <source>
        <strain evidence="3 4">MUT 4182</strain>
    </source>
</reference>
<keyword evidence="1" id="KW-0560">Oxidoreductase</keyword>
<sequence>MQYVRLGKSGLKVSRVILGCETYGSKSQQSWHLEEEKAVEHAKLAYDLGINTFDTADADSNGMGPFSILGKAIKKYNIPRDEIVVMTKAWAAVFSREPGSLWGASDEKIGQLRYTNQQGLSRKPLFAAIKNTLERLQLDYVDFFQCHCFDYNTPIEETIHAPYGIVKAGYARYIGMSSCYAWQFQKMQNYDREHGITEFISMQNLYNPIYREEECEMIPLLQDLGVGMMNWSPSAGEALDRPITAQTERSETHTSALNSVGDLSQTHSYLRLEEIAKVRGISMAQVILAWSLSKNFVTAPIVVTTSLDQLRDSVGAIHVKLTEDEVKSIDELYQPRAVFGFA</sequence>
<dbReference type="FunFam" id="3.20.20.100:FF:000004">
    <property type="entry name" value="Oxidoreductase, aldo/keto reductase"/>
    <property type="match status" value="1"/>
</dbReference>
<accession>A0A0C3QWU2</accession>
<dbReference type="SUPFAM" id="SSF51430">
    <property type="entry name" value="NAD(P)-linked oxidoreductase"/>
    <property type="match status" value="1"/>
</dbReference>
<dbReference type="PANTHER" id="PTHR43364:SF4">
    <property type="entry name" value="NAD(P)-LINKED OXIDOREDUCTASE SUPERFAMILY PROTEIN"/>
    <property type="match status" value="1"/>
</dbReference>
<evidence type="ECO:0000313" key="3">
    <source>
        <dbReference type="EMBL" id="KIO33404.1"/>
    </source>
</evidence>
<dbReference type="STRING" id="1051891.A0A0C3QWU2"/>
<dbReference type="GO" id="GO:0016491">
    <property type="term" value="F:oxidoreductase activity"/>
    <property type="evidence" value="ECO:0007669"/>
    <property type="project" value="UniProtKB-KW"/>
</dbReference>
<dbReference type="InterPro" id="IPR036812">
    <property type="entry name" value="NAD(P)_OxRdtase_dom_sf"/>
</dbReference>
<evidence type="ECO:0000259" key="2">
    <source>
        <dbReference type="Pfam" id="PF00248"/>
    </source>
</evidence>
<dbReference type="AlphaFoldDB" id="A0A0C3QWU2"/>
<dbReference type="InterPro" id="IPR023210">
    <property type="entry name" value="NADP_OxRdtase_dom"/>
</dbReference>
<dbReference type="OrthoDB" id="48988at2759"/>
<keyword evidence="4" id="KW-1185">Reference proteome</keyword>
<dbReference type="Gene3D" id="3.20.20.100">
    <property type="entry name" value="NADP-dependent oxidoreductase domain"/>
    <property type="match status" value="1"/>
</dbReference>
<evidence type="ECO:0000313" key="4">
    <source>
        <dbReference type="Proteomes" id="UP000054248"/>
    </source>
</evidence>
<dbReference type="PANTHER" id="PTHR43364">
    <property type="entry name" value="NADH-SPECIFIC METHYLGLYOXAL REDUCTASE-RELATED"/>
    <property type="match status" value="1"/>
</dbReference>
<feature type="domain" description="NADP-dependent oxidoreductase" evidence="2">
    <location>
        <begin position="16"/>
        <end position="333"/>
    </location>
</feature>
<protein>
    <recommendedName>
        <fullName evidence="2">NADP-dependent oxidoreductase domain-containing protein</fullName>
    </recommendedName>
</protein>
<dbReference type="Pfam" id="PF00248">
    <property type="entry name" value="Aldo_ket_red"/>
    <property type="match status" value="1"/>
</dbReference>
<dbReference type="CDD" id="cd19079">
    <property type="entry name" value="AKR_EcYajO-like"/>
    <property type="match status" value="1"/>
</dbReference>
<proteinExistence type="predicted"/>
<name>A0A0C3QWU2_9AGAM</name>
<evidence type="ECO:0000256" key="1">
    <source>
        <dbReference type="ARBA" id="ARBA00023002"/>
    </source>
</evidence>
<dbReference type="InterPro" id="IPR050523">
    <property type="entry name" value="AKR_Detox_Biosynth"/>
</dbReference>
<dbReference type="GO" id="GO:0005829">
    <property type="term" value="C:cytosol"/>
    <property type="evidence" value="ECO:0007669"/>
    <property type="project" value="UniProtKB-ARBA"/>
</dbReference>
<dbReference type="Proteomes" id="UP000054248">
    <property type="component" value="Unassembled WGS sequence"/>
</dbReference>
<gene>
    <name evidence="3" type="ORF">M407DRAFT_65480</name>
</gene>
<dbReference type="HOGENOM" id="CLU_023205_2_0_1"/>
<organism evidence="3 4">
    <name type="scientific">Tulasnella calospora MUT 4182</name>
    <dbReference type="NCBI Taxonomy" id="1051891"/>
    <lineage>
        <taxon>Eukaryota</taxon>
        <taxon>Fungi</taxon>
        <taxon>Dikarya</taxon>
        <taxon>Basidiomycota</taxon>
        <taxon>Agaricomycotina</taxon>
        <taxon>Agaricomycetes</taxon>
        <taxon>Cantharellales</taxon>
        <taxon>Tulasnellaceae</taxon>
        <taxon>Tulasnella</taxon>
    </lineage>
</organism>
<dbReference type="EMBL" id="KN822948">
    <property type="protein sequence ID" value="KIO33404.1"/>
    <property type="molecule type" value="Genomic_DNA"/>
</dbReference>